<proteinExistence type="predicted"/>
<feature type="compositionally biased region" description="Polar residues" evidence="1">
    <location>
        <begin position="52"/>
        <end position="63"/>
    </location>
</feature>
<accession>A0ABU6TFC8</accession>
<comment type="caution">
    <text evidence="2">The sequence shown here is derived from an EMBL/GenBank/DDBJ whole genome shotgun (WGS) entry which is preliminary data.</text>
</comment>
<keyword evidence="3" id="KW-1185">Reference proteome</keyword>
<dbReference type="EMBL" id="JASCZI010090838">
    <property type="protein sequence ID" value="MED6147050.1"/>
    <property type="molecule type" value="Genomic_DNA"/>
</dbReference>
<evidence type="ECO:0000313" key="3">
    <source>
        <dbReference type="Proteomes" id="UP001341840"/>
    </source>
</evidence>
<evidence type="ECO:0000256" key="1">
    <source>
        <dbReference type="SAM" id="MobiDB-lite"/>
    </source>
</evidence>
<dbReference type="Proteomes" id="UP001341840">
    <property type="component" value="Unassembled WGS sequence"/>
</dbReference>
<reference evidence="2 3" key="1">
    <citation type="journal article" date="2023" name="Plants (Basel)">
        <title>Bridging the Gap: Combining Genomics and Transcriptomics Approaches to Understand Stylosanthes scabra, an Orphan Legume from the Brazilian Caatinga.</title>
        <authorList>
            <person name="Ferreira-Neto J.R.C."/>
            <person name="da Silva M.D."/>
            <person name="Binneck E."/>
            <person name="de Melo N.F."/>
            <person name="da Silva R.H."/>
            <person name="de Melo A.L.T.M."/>
            <person name="Pandolfi V."/>
            <person name="Bustamante F.O."/>
            <person name="Brasileiro-Vidal A.C."/>
            <person name="Benko-Iseppon A.M."/>
        </authorList>
    </citation>
    <scope>NUCLEOTIDE SEQUENCE [LARGE SCALE GENOMIC DNA]</scope>
    <source>
        <tissue evidence="2">Leaves</tissue>
    </source>
</reference>
<gene>
    <name evidence="2" type="ORF">PIB30_040335</name>
</gene>
<feature type="region of interest" description="Disordered" evidence="1">
    <location>
        <begin position="45"/>
        <end position="96"/>
    </location>
</feature>
<evidence type="ECO:0000313" key="2">
    <source>
        <dbReference type="EMBL" id="MED6147050.1"/>
    </source>
</evidence>
<organism evidence="2 3">
    <name type="scientific">Stylosanthes scabra</name>
    <dbReference type="NCBI Taxonomy" id="79078"/>
    <lineage>
        <taxon>Eukaryota</taxon>
        <taxon>Viridiplantae</taxon>
        <taxon>Streptophyta</taxon>
        <taxon>Embryophyta</taxon>
        <taxon>Tracheophyta</taxon>
        <taxon>Spermatophyta</taxon>
        <taxon>Magnoliopsida</taxon>
        <taxon>eudicotyledons</taxon>
        <taxon>Gunneridae</taxon>
        <taxon>Pentapetalae</taxon>
        <taxon>rosids</taxon>
        <taxon>fabids</taxon>
        <taxon>Fabales</taxon>
        <taxon>Fabaceae</taxon>
        <taxon>Papilionoideae</taxon>
        <taxon>50 kb inversion clade</taxon>
        <taxon>dalbergioids sensu lato</taxon>
        <taxon>Dalbergieae</taxon>
        <taxon>Pterocarpus clade</taxon>
        <taxon>Stylosanthes</taxon>
    </lineage>
</organism>
<protein>
    <submittedName>
        <fullName evidence="2">Uncharacterized protein</fullName>
    </submittedName>
</protein>
<name>A0ABU6TFC8_9FABA</name>
<sequence length="96" mass="10582">MTNNDGKVCDPCFTCWGRLDANNNGVLSYLDGEVHERMISRALKRAREKVPSNANPVSNSDGVQQAPIDPVENARKNKKKKPRVAAVSQAEEMNLS</sequence>